<dbReference type="EMBL" id="CM041544">
    <property type="protein sequence ID" value="KAI3363467.1"/>
    <property type="molecule type" value="Genomic_DNA"/>
</dbReference>
<gene>
    <name evidence="1" type="ORF">L3Q82_012083</name>
</gene>
<name>A0ACB8W6I9_9TELE</name>
<sequence>MSHREEAPGKTQDTLARLCLSAGLGTPRGPPGRAGGSVWVADPTPFPVQAEVTLKTNFFATRDMLTHFMPIIKAGGRVVNVSSFVGSSTLNQCSPALQERFHCSEGHHGGGAGGTDAEIRRKGSEGRAQGGRLARSRVRTIQDRTDGTKQPSVSHLWRPGTSLALSMILARRLSKERPNDG</sequence>
<comment type="caution">
    <text evidence="1">The sequence shown here is derived from an EMBL/GenBank/DDBJ whole genome shotgun (WGS) entry which is preliminary data.</text>
</comment>
<evidence type="ECO:0000313" key="1">
    <source>
        <dbReference type="EMBL" id="KAI3363467.1"/>
    </source>
</evidence>
<protein>
    <submittedName>
        <fullName evidence="1">Uncharacterized protein</fullName>
    </submittedName>
</protein>
<proteinExistence type="predicted"/>
<keyword evidence="2" id="KW-1185">Reference proteome</keyword>
<organism evidence="1 2">
    <name type="scientific">Scortum barcoo</name>
    <name type="common">barcoo grunter</name>
    <dbReference type="NCBI Taxonomy" id="214431"/>
    <lineage>
        <taxon>Eukaryota</taxon>
        <taxon>Metazoa</taxon>
        <taxon>Chordata</taxon>
        <taxon>Craniata</taxon>
        <taxon>Vertebrata</taxon>
        <taxon>Euteleostomi</taxon>
        <taxon>Actinopterygii</taxon>
        <taxon>Neopterygii</taxon>
        <taxon>Teleostei</taxon>
        <taxon>Neoteleostei</taxon>
        <taxon>Acanthomorphata</taxon>
        <taxon>Eupercaria</taxon>
        <taxon>Centrarchiformes</taxon>
        <taxon>Terapontoidei</taxon>
        <taxon>Terapontidae</taxon>
        <taxon>Scortum</taxon>
    </lineage>
</organism>
<feature type="non-terminal residue" evidence="1">
    <location>
        <position position="181"/>
    </location>
</feature>
<accession>A0ACB8W6I9</accession>
<evidence type="ECO:0000313" key="2">
    <source>
        <dbReference type="Proteomes" id="UP000831701"/>
    </source>
</evidence>
<reference evidence="1" key="1">
    <citation type="submission" date="2022-04" db="EMBL/GenBank/DDBJ databases">
        <title>Jade perch genome.</title>
        <authorList>
            <person name="Chao B."/>
        </authorList>
    </citation>
    <scope>NUCLEOTIDE SEQUENCE</scope>
    <source>
        <strain evidence="1">CB-2022</strain>
    </source>
</reference>
<dbReference type="Proteomes" id="UP000831701">
    <property type="component" value="Chromosome 14"/>
</dbReference>